<evidence type="ECO:0000313" key="11">
    <source>
        <dbReference type="Proteomes" id="UP000190102"/>
    </source>
</evidence>
<dbReference type="InterPro" id="IPR009094">
    <property type="entry name" value="DiS-bond_isomerase_DsbC/G_N_sf"/>
</dbReference>
<dbReference type="InterPro" id="IPR036249">
    <property type="entry name" value="Thioredoxin-like_sf"/>
</dbReference>
<dbReference type="STRING" id="115783.SAMN02745119_03270"/>
<evidence type="ECO:0000256" key="6">
    <source>
        <dbReference type="ARBA" id="ARBA00023284"/>
    </source>
</evidence>
<accession>A0A1T4S594</accession>
<dbReference type="SUPFAM" id="SSF54423">
    <property type="entry name" value="DsbC/DsbG N-terminal domain-like"/>
    <property type="match status" value="1"/>
</dbReference>
<dbReference type="InterPro" id="IPR033954">
    <property type="entry name" value="DiS-bond_Isoase_DsbC/G"/>
</dbReference>
<dbReference type="GO" id="GO:0042597">
    <property type="term" value="C:periplasmic space"/>
    <property type="evidence" value="ECO:0007669"/>
    <property type="project" value="UniProtKB-SubCell"/>
</dbReference>
<feature type="signal peptide" evidence="7">
    <location>
        <begin position="1"/>
        <end position="21"/>
    </location>
</feature>
<gene>
    <name evidence="10" type="ORF">SAMN02745119_03270</name>
</gene>
<name>A0A1T4S594_9BACT</name>
<evidence type="ECO:0000256" key="5">
    <source>
        <dbReference type="ARBA" id="ARBA00023157"/>
    </source>
</evidence>
<dbReference type="Pfam" id="PF10411">
    <property type="entry name" value="DsbC_N"/>
    <property type="match status" value="1"/>
</dbReference>
<evidence type="ECO:0000259" key="8">
    <source>
        <dbReference type="Pfam" id="PF10411"/>
    </source>
</evidence>
<dbReference type="Gene3D" id="3.40.30.10">
    <property type="entry name" value="Glutaredoxin"/>
    <property type="match status" value="1"/>
</dbReference>
<comment type="similarity">
    <text evidence="2">Belongs to the thioredoxin family. DsbC subfamily.</text>
</comment>
<dbReference type="OrthoDB" id="9800545at2"/>
<reference evidence="11" key="1">
    <citation type="submission" date="2017-02" db="EMBL/GenBank/DDBJ databases">
        <authorList>
            <person name="Varghese N."/>
            <person name="Submissions S."/>
        </authorList>
    </citation>
    <scope>NUCLEOTIDE SEQUENCE [LARGE SCALE GENOMIC DNA]</scope>
    <source>
        <strain evidence="11">ATCC BAA-34</strain>
    </source>
</reference>
<protein>
    <submittedName>
        <fullName evidence="10">Thiol:disulfide interchange protein DsbC</fullName>
    </submittedName>
</protein>
<sequence length="265" mass="28868">MFKELIFVITLSLVTASISFAMPTNGCGGDCTSCHSLSEKDATTLLSKIGATAKSVKQSPSKGLFEVLAEKDGKQGIVFIDYGKKHLFQGVLVSFDTLQPVSSFQQNLIQPKQATSVDVSKIPVENSLVMGNPKGSKKLYVFSEPDCPYCRSGHTELKKLAKLDRDLAIHLMFFPLDMHPNSYDKSRTLLEAMNLELMDNAFAGQDIPKPTQENSKKKLDAIIAFANANGISATPTLVMSDGRIVVGMRDASTLKKMLDGNSEIQ</sequence>
<keyword evidence="5" id="KW-1015">Disulfide bond</keyword>
<dbReference type="EMBL" id="FUWR01000031">
    <property type="protein sequence ID" value="SKA23393.1"/>
    <property type="molecule type" value="Genomic_DNA"/>
</dbReference>
<dbReference type="PANTHER" id="PTHR35272:SF3">
    <property type="entry name" value="THIOL:DISULFIDE INTERCHANGE PROTEIN DSBC"/>
    <property type="match status" value="1"/>
</dbReference>
<dbReference type="SUPFAM" id="SSF52833">
    <property type="entry name" value="Thioredoxin-like"/>
    <property type="match status" value="1"/>
</dbReference>
<keyword evidence="4" id="KW-0574">Periplasm</keyword>
<keyword evidence="3 7" id="KW-0732">Signal</keyword>
<evidence type="ECO:0000256" key="7">
    <source>
        <dbReference type="SAM" id="SignalP"/>
    </source>
</evidence>
<dbReference type="Pfam" id="PF13098">
    <property type="entry name" value="Thioredoxin_2"/>
    <property type="match status" value="1"/>
</dbReference>
<dbReference type="RefSeq" id="WP_078791522.1">
    <property type="nucleotide sequence ID" value="NZ_FUWR01000031.1"/>
</dbReference>
<feature type="domain" description="Thioredoxin-like fold" evidence="9">
    <location>
        <begin position="134"/>
        <end position="258"/>
    </location>
</feature>
<evidence type="ECO:0000256" key="1">
    <source>
        <dbReference type="ARBA" id="ARBA00004418"/>
    </source>
</evidence>
<feature type="domain" description="Disulphide bond isomerase DsbC/G N-terminal" evidence="8">
    <location>
        <begin position="45"/>
        <end position="97"/>
    </location>
</feature>
<feature type="chain" id="PRO_5039907929" evidence="7">
    <location>
        <begin position="22"/>
        <end position="265"/>
    </location>
</feature>
<dbReference type="Proteomes" id="UP000190102">
    <property type="component" value="Unassembled WGS sequence"/>
</dbReference>
<organism evidence="10 11">
    <name type="scientific">Trichlorobacter thiogenes</name>
    <dbReference type="NCBI Taxonomy" id="115783"/>
    <lineage>
        <taxon>Bacteria</taxon>
        <taxon>Pseudomonadati</taxon>
        <taxon>Thermodesulfobacteriota</taxon>
        <taxon>Desulfuromonadia</taxon>
        <taxon>Geobacterales</taxon>
        <taxon>Geobacteraceae</taxon>
        <taxon>Trichlorobacter</taxon>
    </lineage>
</organism>
<dbReference type="CDD" id="cd03020">
    <property type="entry name" value="DsbA_DsbC_DsbG"/>
    <property type="match status" value="1"/>
</dbReference>
<evidence type="ECO:0000259" key="9">
    <source>
        <dbReference type="Pfam" id="PF13098"/>
    </source>
</evidence>
<evidence type="ECO:0000256" key="3">
    <source>
        <dbReference type="ARBA" id="ARBA00022729"/>
    </source>
</evidence>
<evidence type="ECO:0000313" key="10">
    <source>
        <dbReference type="EMBL" id="SKA23393.1"/>
    </source>
</evidence>
<dbReference type="InterPro" id="IPR018950">
    <property type="entry name" value="DiS-bond_isomerase_DsbC/G_N"/>
</dbReference>
<comment type="subcellular location">
    <subcellularLocation>
        <location evidence="1">Periplasm</location>
    </subcellularLocation>
</comment>
<evidence type="ECO:0000256" key="4">
    <source>
        <dbReference type="ARBA" id="ARBA00022764"/>
    </source>
</evidence>
<dbReference type="PANTHER" id="PTHR35272">
    <property type="entry name" value="THIOL:DISULFIDE INTERCHANGE PROTEIN DSBC-RELATED"/>
    <property type="match status" value="1"/>
</dbReference>
<proteinExistence type="inferred from homology"/>
<dbReference type="InterPro" id="IPR012336">
    <property type="entry name" value="Thioredoxin-like_fold"/>
</dbReference>
<evidence type="ECO:0000256" key="2">
    <source>
        <dbReference type="ARBA" id="ARBA00009813"/>
    </source>
</evidence>
<dbReference type="Gene3D" id="3.10.450.70">
    <property type="entry name" value="Disulphide bond isomerase, DsbC/G, N-terminal"/>
    <property type="match status" value="1"/>
</dbReference>
<keyword evidence="6" id="KW-0676">Redox-active center</keyword>
<dbReference type="InterPro" id="IPR051470">
    <property type="entry name" value="Thiol:disulfide_interchange"/>
</dbReference>
<keyword evidence="11" id="KW-1185">Reference proteome</keyword>
<dbReference type="AlphaFoldDB" id="A0A1T4S594"/>